<dbReference type="GO" id="GO:0008270">
    <property type="term" value="F:zinc ion binding"/>
    <property type="evidence" value="ECO:0007669"/>
    <property type="project" value="InterPro"/>
</dbReference>
<evidence type="ECO:0008006" key="4">
    <source>
        <dbReference type="Google" id="ProtNLM"/>
    </source>
</evidence>
<keyword evidence="3" id="KW-1185">Reference proteome</keyword>
<evidence type="ECO:0000256" key="1">
    <source>
        <dbReference type="SAM" id="Phobius"/>
    </source>
</evidence>
<keyword evidence="1" id="KW-0472">Membrane</keyword>
<dbReference type="EMBL" id="BAFH01000003">
    <property type="protein sequence ID" value="GAB61894.1"/>
    <property type="molecule type" value="Genomic_DNA"/>
</dbReference>
<protein>
    <recommendedName>
        <fullName evidence="4">Carbonic anhydrase</fullName>
    </recommendedName>
</protein>
<dbReference type="Pfam" id="PF20393">
    <property type="entry name" value="Pro_CA_2"/>
    <property type="match status" value="2"/>
</dbReference>
<comment type="caution">
    <text evidence="2">The sequence shown here is derived from an EMBL/GenBank/DDBJ whole genome shotgun (WGS) entry which is preliminary data.</text>
</comment>
<keyword evidence="1" id="KW-1133">Transmembrane helix</keyword>
<dbReference type="Gene3D" id="3.40.1050.10">
    <property type="entry name" value="Carbonic anhydrase"/>
    <property type="match status" value="2"/>
</dbReference>
<dbReference type="InterPro" id="IPR046871">
    <property type="entry name" value="Pro_CA_2"/>
</dbReference>
<organism evidence="2 3">
    <name type="scientific">Candidatus Jettenia caeni</name>
    <dbReference type="NCBI Taxonomy" id="247490"/>
    <lineage>
        <taxon>Bacteria</taxon>
        <taxon>Pseudomonadati</taxon>
        <taxon>Planctomycetota</taxon>
        <taxon>Candidatus Brocadiia</taxon>
        <taxon>Candidatus Brocadiales</taxon>
        <taxon>Candidatus Brocadiaceae</taxon>
        <taxon>Candidatus Jettenia</taxon>
    </lineage>
</organism>
<gene>
    <name evidence="2" type="ORF">KSU1_C0298</name>
</gene>
<dbReference type="SUPFAM" id="SSF53056">
    <property type="entry name" value="beta-carbonic anhydrase, cab"/>
    <property type="match status" value="2"/>
</dbReference>
<evidence type="ECO:0000313" key="3">
    <source>
        <dbReference type="Proteomes" id="UP000002985"/>
    </source>
</evidence>
<feature type="transmembrane region" description="Helical" evidence="1">
    <location>
        <begin position="12"/>
        <end position="28"/>
    </location>
</feature>
<evidence type="ECO:0000313" key="2">
    <source>
        <dbReference type="EMBL" id="GAB61894.1"/>
    </source>
</evidence>
<proteinExistence type="predicted"/>
<dbReference type="InterPro" id="IPR036874">
    <property type="entry name" value="Carbonic_anhydrase_sf"/>
</dbReference>
<reference evidence="2 3" key="1">
    <citation type="journal article" date="2012" name="FEBS Lett.">
        <title>Anammox organism KSU-1 expresses a NirK-type copper-containing nitrite reductase instead of a NirS-type with cytochrome cd1.</title>
        <authorList>
            <person name="Hira D."/>
            <person name="Toh H."/>
            <person name="Migita C.T."/>
            <person name="Okubo H."/>
            <person name="Nishiyama T."/>
            <person name="Hattori M."/>
            <person name="Furukawa K."/>
            <person name="Fujii T."/>
        </authorList>
    </citation>
    <scope>NUCLEOTIDE SEQUENCE [LARGE SCALE GENOMIC DNA]</scope>
</reference>
<sequence length="354" mass="41009">MGNKGLQKRFFYVGYIFFIIILICYVSFNHSITVANAEINPKIIEDRDRSNDCNTLVISCVDFRFVSFIRVFLTENLKIKDDYDHIAIPGSVTDIIRPETQKITFDKIDILLNLHHVNHLVLIEHKDCGAYGGSKYFDSDEKETEVLSNGLRRVRDILNEKYPNLKIDLFLASLKNVGNEKFYYMERIYGAAFNHSIIMANTEIGQMVAENCDHSNDCNTLVISCVDFRFVSFIRVFLTENLKIKDDYDHIAIPGSVMDIIKPETQKITFDKIDILLNLHHVNHLVLIGHKDCGAYGGSKYFDSDEKETEVLSNDLWRVRDIFNEKYPNLKIDLFLASLKNVGNEKFYYIDRIK</sequence>
<dbReference type="AlphaFoldDB" id="I3IJJ9"/>
<dbReference type="GO" id="GO:0004089">
    <property type="term" value="F:carbonate dehydratase activity"/>
    <property type="evidence" value="ECO:0007669"/>
    <property type="project" value="InterPro"/>
</dbReference>
<accession>I3IJJ9</accession>
<dbReference type="Proteomes" id="UP000002985">
    <property type="component" value="Unassembled WGS sequence"/>
</dbReference>
<dbReference type="OrthoDB" id="288525at2"/>
<keyword evidence="1" id="KW-0812">Transmembrane</keyword>
<name>I3IJJ9_9BACT</name>
<dbReference type="eggNOG" id="COG0288">
    <property type="taxonomic scope" value="Bacteria"/>
</dbReference>
<dbReference type="STRING" id="247490.KSU1_C0298"/>